<keyword evidence="10" id="KW-0804">Transcription</keyword>
<dbReference type="InterPro" id="IPR022581">
    <property type="entry name" value="Spt5_N"/>
</dbReference>
<evidence type="ECO:0000256" key="10">
    <source>
        <dbReference type="ARBA" id="ARBA00023163"/>
    </source>
</evidence>
<dbReference type="SMART" id="SM00739">
    <property type="entry name" value="KOW"/>
    <property type="match status" value="5"/>
</dbReference>
<dbReference type="InterPro" id="IPR036735">
    <property type="entry name" value="NGN_dom_sf"/>
</dbReference>
<dbReference type="CDD" id="cd06084">
    <property type="entry name" value="KOW_Spt5_4"/>
    <property type="match status" value="1"/>
</dbReference>
<dbReference type="InterPro" id="IPR036322">
    <property type="entry name" value="WD40_repeat_dom_sf"/>
</dbReference>
<feature type="domain" description="KOW" evidence="16">
    <location>
        <begin position="745"/>
        <end position="772"/>
    </location>
</feature>
<dbReference type="Pfam" id="PF23042">
    <property type="entry name" value="KOW1_SPT5"/>
    <property type="match status" value="1"/>
</dbReference>
<evidence type="ECO:0000259" key="16">
    <source>
        <dbReference type="SMART" id="SM00739"/>
    </source>
</evidence>
<protein>
    <recommendedName>
        <fullName evidence="3">Transcription elongation factor SPT5</fullName>
    </recommendedName>
    <alternativeName>
        <fullName evidence="12">DRB sensitivity-inducing factor large subunit</fullName>
    </alternativeName>
    <alternativeName>
        <fullName evidence="4">Transcription elongation factor spt5</fullName>
    </alternativeName>
</protein>
<evidence type="ECO:0000256" key="2">
    <source>
        <dbReference type="ARBA" id="ARBA00006956"/>
    </source>
</evidence>
<keyword evidence="11" id="KW-0539">Nucleus</keyword>
<dbReference type="InterPro" id="IPR001680">
    <property type="entry name" value="WD40_rpt"/>
</dbReference>
<dbReference type="InterPro" id="IPR014722">
    <property type="entry name" value="Rib_uL2_dom2"/>
</dbReference>
<sequence>MAQWLELEFTDRKIRGSSPTTASRFLPSSLGQPGCIPTLMLRSGGMAAGHRKGATAERLFSIKFLLSRRYPVFTELRCNAFSEFSWHPIRRKHEGWDTARSPKPRQEKSRDRGLTRTTDLPDMFHDEAEVDEEEEEEDDEYQDEDELIGPEDEEALDAVPAARELDSRRRIREIMDQDEEEIERYYQERYESQNYVDRFGDGEAMADSIIQKERLPGIKDPNLWALRCKMGEEKATVLALMRKFIAYQYSDTPLQIKSAFAKEGLKGYIYVEAFKQTHVKQAIEGITALRLSQYKQQLVPISEMTEVMRVVKESGQLKADQWVRVKSGLYRDDLALVEYVEDAQNLVSLKLIPRIDYDRRRSRATAEEEDSNKTQRFRRPPQALFAPNKALDRIQRDGSWTIFEGNRYDSDGFLHKQFRISAVVIEGIRPTLAELERFHQTPDSLQLAAVAATAVAAAGNVPVTDSTITHCFTPGDVVEVCEGDLKNLRGRVVSIEGNNRIVVQPNHSDLHEPIPFTPVELRKFFNQGDHVKVLAGRHVNQTGLVIRFEPSLAVVLSDHSMNEMKVAPKDLRLWQDRASTLDSSGHVQMMDLVQVDPQTVGVVVNVEPEQVSVLTCFGKVVNLKSNTALRRLNTQRRRPAQAMDRNGNLIQVKQTVRLLEKPHCGLIGEVKHLYRSWAFIYSRTHLENAGLVVAQTRQLAVLNSTQNAPEQQKAVNDFRTITPLNGARNVGFEHDGRGRGDRMERKLIGKTARIVKGTLKGLLGIICDATPTHVVLELHSQFKKVPVARENMALLDSGGHIMDTQYGATTPRVTPMREMRTPQLAYGAQTPHAASTTPRGDSTPLPSAFNAGLATPKLSNLDDPMTPNSSFLWSSSDLHRIPGSSTHSFSDNEYPDTRMTVNDLREIAYTSVVSHALSPCGRLLVFGTNMGRLLIHLLSPQYHDSSFEAKPIESITLEYPKGWHALSTVGNFLFCGFGDQLACYKWTADDKRILTFLNRTRVSPISSHFGDTSITRVLYHTEMNQLYVCDSAGSVHVYAIGSNVIPLHKFTAHNSTIHSISSAGSKQFVTSSEDGLVRFWDCRTIGHSDQCTSSFQPHNELVLARPRLGNWLTTVACDPSDYNWFVTGGGPRLALWNRRVGKYVVPLVPDTPEEWYPQTSLFSLPGEDVRIMAGGNSGRLFRWDHAGCLVSSLALTEPPRARISHVIVADSLRIPTEESSTNPTSTSSVIVAAGAGPAIRLVSMLGYPLGLLSLR</sequence>
<gene>
    <name evidence="17" type="ORF">T265_09833</name>
</gene>
<evidence type="ECO:0000256" key="3">
    <source>
        <dbReference type="ARBA" id="ARBA00020181"/>
    </source>
</evidence>
<keyword evidence="5" id="KW-0678">Repressor</keyword>
<dbReference type="SMART" id="SM00320">
    <property type="entry name" value="WD40"/>
    <property type="match status" value="3"/>
</dbReference>
<dbReference type="InterPro" id="IPR039659">
    <property type="entry name" value="SPT5"/>
</dbReference>
<dbReference type="InterPro" id="IPR006645">
    <property type="entry name" value="NGN-like_dom"/>
</dbReference>
<evidence type="ECO:0000256" key="6">
    <source>
        <dbReference type="ARBA" id="ARBA00022553"/>
    </source>
</evidence>
<keyword evidence="18" id="KW-1185">Reference proteome</keyword>
<dbReference type="PROSITE" id="PS50082">
    <property type="entry name" value="WD_REPEATS_2"/>
    <property type="match status" value="1"/>
</dbReference>
<dbReference type="InterPro" id="IPR041978">
    <property type="entry name" value="KOW_Spt5_5"/>
</dbReference>
<dbReference type="GO" id="GO:0003729">
    <property type="term" value="F:mRNA binding"/>
    <property type="evidence" value="ECO:0007669"/>
    <property type="project" value="TreeGrafter"/>
</dbReference>
<dbReference type="FunFam" id="3.30.70.940:FF:000005">
    <property type="entry name" value="Transcription elongation factor SPT5"/>
    <property type="match status" value="1"/>
</dbReference>
<dbReference type="OrthoDB" id="28901at2759"/>
<dbReference type="FunFam" id="2.30.30.30:FF:000013">
    <property type="entry name" value="Transcription elongation factor SPT5"/>
    <property type="match status" value="1"/>
</dbReference>
<dbReference type="InterPro" id="IPR039385">
    <property type="entry name" value="NGN_Euk"/>
</dbReference>
<dbReference type="SMART" id="SM00738">
    <property type="entry name" value="NGN"/>
    <property type="match status" value="1"/>
</dbReference>
<feature type="compositionally biased region" description="Acidic residues" evidence="14">
    <location>
        <begin position="128"/>
        <end position="156"/>
    </location>
</feature>
<dbReference type="InterPro" id="IPR041976">
    <property type="entry name" value="KOW_Spt5_3"/>
</dbReference>
<dbReference type="InterPro" id="IPR015943">
    <property type="entry name" value="WD40/YVTN_repeat-like_dom_sf"/>
</dbReference>
<evidence type="ECO:0000256" key="8">
    <source>
        <dbReference type="ARBA" id="ARBA00023015"/>
    </source>
</evidence>
<keyword evidence="6" id="KW-0597">Phosphoprotein</keyword>
<dbReference type="InterPro" id="IPR008991">
    <property type="entry name" value="Translation_prot_SH3-like_sf"/>
</dbReference>
<comment type="subcellular location">
    <subcellularLocation>
        <location evidence="1">Nucleus</location>
    </subcellularLocation>
</comment>
<organism evidence="17 18">
    <name type="scientific">Opisthorchis viverrini</name>
    <name type="common">Southeast Asian liver fluke</name>
    <dbReference type="NCBI Taxonomy" id="6198"/>
    <lineage>
        <taxon>Eukaryota</taxon>
        <taxon>Metazoa</taxon>
        <taxon>Spiralia</taxon>
        <taxon>Lophotrochozoa</taxon>
        <taxon>Platyhelminthes</taxon>
        <taxon>Trematoda</taxon>
        <taxon>Digenea</taxon>
        <taxon>Opisthorchiida</taxon>
        <taxon>Opisthorchiata</taxon>
        <taxon>Opisthorchiidae</taxon>
        <taxon>Opisthorchis</taxon>
    </lineage>
</organism>
<feature type="domain" description="KOW" evidence="16">
    <location>
        <begin position="649"/>
        <end position="676"/>
    </location>
</feature>
<evidence type="ECO:0000313" key="17">
    <source>
        <dbReference type="EMBL" id="KER21962.1"/>
    </source>
</evidence>
<dbReference type="Pfam" id="PF23037">
    <property type="entry name" value="KOWx_SPT5"/>
    <property type="match status" value="1"/>
</dbReference>
<feature type="repeat" description="WD" evidence="13">
    <location>
        <begin position="1050"/>
        <end position="1081"/>
    </location>
</feature>
<dbReference type="PANTHER" id="PTHR11125">
    <property type="entry name" value="SUPPRESSOR OF TY 5"/>
    <property type="match status" value="1"/>
</dbReference>
<dbReference type="Pfam" id="PF11942">
    <property type="entry name" value="Spt5_N"/>
    <property type="match status" value="1"/>
</dbReference>
<reference evidence="17 18" key="1">
    <citation type="submission" date="2013-11" db="EMBL/GenBank/DDBJ databases">
        <title>Opisthorchis viverrini - life in the bile duct.</title>
        <authorList>
            <person name="Young N.D."/>
            <person name="Nagarajan N."/>
            <person name="Lin S.J."/>
            <person name="Korhonen P.K."/>
            <person name="Jex A.R."/>
            <person name="Hall R.S."/>
            <person name="Safavi-Hemami H."/>
            <person name="Kaewkong W."/>
            <person name="Bertrand D."/>
            <person name="Gao S."/>
            <person name="Seet Q."/>
            <person name="Wongkham S."/>
            <person name="Teh B.T."/>
            <person name="Wongkham C."/>
            <person name="Intapan P.M."/>
            <person name="Maleewong W."/>
            <person name="Yang X."/>
            <person name="Hu M."/>
            <person name="Wang Z."/>
            <person name="Hofmann A."/>
            <person name="Sternberg P.W."/>
            <person name="Tan P."/>
            <person name="Wang J."/>
            <person name="Gasser R.B."/>
        </authorList>
    </citation>
    <scope>NUCLEOTIDE SEQUENCE [LARGE SCALE GENOMIC DNA]</scope>
</reference>
<evidence type="ECO:0000256" key="11">
    <source>
        <dbReference type="ARBA" id="ARBA00023242"/>
    </source>
</evidence>
<keyword evidence="9" id="KW-0010">Activator</keyword>
<feature type="domain" description="KOW" evidence="16">
    <location>
        <begin position="316"/>
        <end position="343"/>
    </location>
</feature>
<dbReference type="CDD" id="cd06082">
    <property type="entry name" value="KOW_Spt5_2"/>
    <property type="match status" value="1"/>
</dbReference>
<dbReference type="Pfam" id="PF23291">
    <property type="entry name" value="KOW4_SPT5"/>
    <property type="match status" value="1"/>
</dbReference>
<dbReference type="Gene3D" id="2.130.10.10">
    <property type="entry name" value="YVTN repeat-like/Quinoprotein amine dehydrogenase"/>
    <property type="match status" value="1"/>
</dbReference>
<feature type="domain" description="NusG-like N-terminal" evidence="15">
    <location>
        <begin position="220"/>
        <end position="311"/>
    </location>
</feature>
<dbReference type="KEGG" id="ovi:T265_09833"/>
<evidence type="ECO:0000313" key="18">
    <source>
        <dbReference type="Proteomes" id="UP000054324"/>
    </source>
</evidence>
<dbReference type="Gene3D" id="2.30.30.30">
    <property type="match status" value="3"/>
</dbReference>
<dbReference type="CTD" id="20324001"/>
<dbReference type="PANTHER" id="PTHR11125:SF7">
    <property type="entry name" value="TRANSCRIPTION ELONGATION FACTOR SPT5"/>
    <property type="match status" value="1"/>
</dbReference>
<evidence type="ECO:0000256" key="5">
    <source>
        <dbReference type="ARBA" id="ARBA00022491"/>
    </source>
</evidence>
<dbReference type="GO" id="GO:0006368">
    <property type="term" value="P:transcription elongation by RNA polymerase II"/>
    <property type="evidence" value="ECO:0007669"/>
    <property type="project" value="TreeGrafter"/>
</dbReference>
<keyword evidence="13" id="KW-0853">WD repeat</keyword>
<dbReference type="CDD" id="cd06081">
    <property type="entry name" value="KOW_Spt5_1"/>
    <property type="match status" value="1"/>
</dbReference>
<dbReference type="GeneID" id="20324001"/>
<evidence type="ECO:0000256" key="4">
    <source>
        <dbReference type="ARBA" id="ARBA00021370"/>
    </source>
</evidence>
<dbReference type="Proteomes" id="UP000054324">
    <property type="component" value="Unassembled WGS sequence"/>
</dbReference>
<feature type="region of interest" description="Disordered" evidence="14">
    <location>
        <begin position="95"/>
        <end position="157"/>
    </location>
</feature>
<dbReference type="CDD" id="cd06085">
    <property type="entry name" value="KOW_Spt5_5"/>
    <property type="match status" value="1"/>
</dbReference>
<dbReference type="CDD" id="cd06083">
    <property type="entry name" value="KOW_Spt5_3"/>
    <property type="match status" value="1"/>
</dbReference>
<dbReference type="GO" id="GO:0032044">
    <property type="term" value="C:DSIF complex"/>
    <property type="evidence" value="ECO:0007669"/>
    <property type="project" value="TreeGrafter"/>
</dbReference>
<dbReference type="EMBL" id="KL596928">
    <property type="protein sequence ID" value="KER21962.1"/>
    <property type="molecule type" value="Genomic_DNA"/>
</dbReference>
<evidence type="ECO:0000256" key="9">
    <source>
        <dbReference type="ARBA" id="ARBA00023159"/>
    </source>
</evidence>
<keyword evidence="8" id="KW-0805">Transcription regulation</keyword>
<dbReference type="SUPFAM" id="SSF50978">
    <property type="entry name" value="WD40 repeat-like"/>
    <property type="match status" value="1"/>
</dbReference>
<feature type="compositionally biased region" description="Basic and acidic residues" evidence="14">
    <location>
        <begin position="104"/>
        <end position="114"/>
    </location>
</feature>
<dbReference type="Pfam" id="PF23290">
    <property type="entry name" value="KOW5_SPT5"/>
    <property type="match status" value="1"/>
</dbReference>
<feature type="domain" description="KOW" evidence="16">
    <location>
        <begin position="524"/>
        <end position="551"/>
    </location>
</feature>
<keyword evidence="7" id="KW-0677">Repeat</keyword>
<dbReference type="Pfam" id="PF23284">
    <property type="entry name" value="KOW2_Spt5"/>
    <property type="match status" value="1"/>
</dbReference>
<dbReference type="CDD" id="cd09888">
    <property type="entry name" value="NGN_Euk"/>
    <property type="match status" value="1"/>
</dbReference>
<dbReference type="InterPro" id="IPR057936">
    <property type="entry name" value="KOWx_Spt5"/>
</dbReference>
<proteinExistence type="inferred from homology"/>
<dbReference type="InterPro" id="IPR005824">
    <property type="entry name" value="KOW"/>
</dbReference>
<dbReference type="Pfam" id="PF03439">
    <property type="entry name" value="Spt5-NGN"/>
    <property type="match status" value="1"/>
</dbReference>
<dbReference type="SUPFAM" id="SSF50104">
    <property type="entry name" value="Translation proteins SH3-like domain"/>
    <property type="match status" value="1"/>
</dbReference>
<evidence type="ECO:0000256" key="12">
    <source>
        <dbReference type="ARBA" id="ARBA00029645"/>
    </source>
</evidence>
<comment type="similarity">
    <text evidence="2">Belongs to the SPT5 family.</text>
</comment>
<dbReference type="RefSeq" id="XP_009174283.1">
    <property type="nucleotide sequence ID" value="XM_009176019.1"/>
</dbReference>
<dbReference type="GO" id="GO:0006357">
    <property type="term" value="P:regulation of transcription by RNA polymerase II"/>
    <property type="evidence" value="ECO:0007669"/>
    <property type="project" value="InterPro"/>
</dbReference>
<dbReference type="AlphaFoldDB" id="A0A074Z8Q2"/>
<feature type="domain" description="KOW" evidence="16">
    <location>
        <begin position="471"/>
        <end position="498"/>
    </location>
</feature>
<dbReference type="GO" id="GO:0032784">
    <property type="term" value="P:regulation of DNA-templated transcription elongation"/>
    <property type="evidence" value="ECO:0007669"/>
    <property type="project" value="InterPro"/>
</dbReference>
<evidence type="ECO:0000256" key="14">
    <source>
        <dbReference type="SAM" id="MobiDB-lite"/>
    </source>
</evidence>
<evidence type="ECO:0000256" key="13">
    <source>
        <dbReference type="PROSITE-ProRule" id="PRU00221"/>
    </source>
</evidence>
<dbReference type="InterPro" id="IPR041977">
    <property type="entry name" value="KOW_Spt5_4"/>
</dbReference>
<dbReference type="InterPro" id="IPR041973">
    <property type="entry name" value="KOW_Spt5_1"/>
</dbReference>
<evidence type="ECO:0000259" key="15">
    <source>
        <dbReference type="SMART" id="SM00738"/>
    </source>
</evidence>
<evidence type="ECO:0000256" key="7">
    <source>
        <dbReference type="ARBA" id="ARBA00022737"/>
    </source>
</evidence>
<dbReference type="PROSITE" id="PS50294">
    <property type="entry name" value="WD_REPEATS_REGION"/>
    <property type="match status" value="1"/>
</dbReference>
<dbReference type="InterPro" id="IPR041975">
    <property type="entry name" value="KOW_Spt5_2"/>
</dbReference>
<name>A0A074Z8Q2_OPIVI</name>
<evidence type="ECO:0000256" key="1">
    <source>
        <dbReference type="ARBA" id="ARBA00004123"/>
    </source>
</evidence>
<dbReference type="InterPro" id="IPR005100">
    <property type="entry name" value="NGN-domain"/>
</dbReference>
<dbReference type="Gene3D" id="3.30.70.940">
    <property type="entry name" value="NusG, N-terminal domain"/>
    <property type="match status" value="1"/>
</dbReference>
<accession>A0A074Z8Q2</accession>
<dbReference type="STRING" id="6198.A0A074Z8Q2"/>